<dbReference type="InterPro" id="IPR027417">
    <property type="entry name" value="P-loop_NTPase"/>
</dbReference>
<dbReference type="GO" id="GO:0005524">
    <property type="term" value="F:ATP binding"/>
    <property type="evidence" value="ECO:0007669"/>
    <property type="project" value="UniProtKB-KW"/>
</dbReference>
<dbReference type="AlphaFoldDB" id="A0A927H045"/>
<evidence type="ECO:0000256" key="2">
    <source>
        <dbReference type="ARBA" id="ARBA00022840"/>
    </source>
</evidence>
<reference evidence="3" key="1">
    <citation type="submission" date="2020-09" db="EMBL/GenBank/DDBJ databases">
        <title>A novel bacterium of genus Paenibacillus, isolated from South China Sea.</title>
        <authorList>
            <person name="Huang H."/>
            <person name="Mo K."/>
            <person name="Hu Y."/>
        </authorList>
    </citation>
    <scope>NUCLEOTIDE SEQUENCE</scope>
    <source>
        <strain evidence="3">IB182363</strain>
    </source>
</reference>
<sequence>MASFRRTLANMLRAGFPLIHVRTWEEDRTLETINQIASNDALIKTSRHVYTWNLLEADDGNEKTDETKPKSLLEFLGRIELITWPAIIVVYDIHSFFTGNSTDFKMVRMLKIIHQKLKSSKEPINILFLSATVEFPKELEKDIVTIEFPLPGVQEIEQLLDTMIGENEQRDKIRIDLDPSDKERLVQAALGLTLREAENAYSLAMVQDSRLCKDDVDVVLEEKRQIIKRSGLLEYIGGGIKWTKWAAWIY</sequence>
<evidence type="ECO:0000313" key="3">
    <source>
        <dbReference type="EMBL" id="MBD2862923.1"/>
    </source>
</evidence>
<dbReference type="PANTHER" id="PTHR42960:SF1">
    <property type="entry name" value="YCF46 PROTEIN"/>
    <property type="match status" value="1"/>
</dbReference>
<keyword evidence="2" id="KW-0067">ATP-binding</keyword>
<accession>A0A927H045</accession>
<keyword evidence="4" id="KW-1185">Reference proteome</keyword>
<dbReference type="Proteomes" id="UP000639396">
    <property type="component" value="Unassembled WGS sequence"/>
</dbReference>
<dbReference type="InterPro" id="IPR052381">
    <property type="entry name" value="AAA_domain_protein"/>
</dbReference>
<proteinExistence type="predicted"/>
<evidence type="ECO:0000256" key="1">
    <source>
        <dbReference type="ARBA" id="ARBA00022741"/>
    </source>
</evidence>
<comment type="caution">
    <text evidence="3">The sequence shown here is derived from an EMBL/GenBank/DDBJ whole genome shotgun (WGS) entry which is preliminary data.</text>
</comment>
<evidence type="ECO:0000313" key="4">
    <source>
        <dbReference type="Proteomes" id="UP000639396"/>
    </source>
</evidence>
<name>A0A927H045_9BACL</name>
<gene>
    <name evidence="3" type="ORF">IDH45_13105</name>
</gene>
<dbReference type="PANTHER" id="PTHR42960">
    <property type="entry name" value="YCF46 PROTEIN"/>
    <property type="match status" value="1"/>
</dbReference>
<dbReference type="EMBL" id="JACXJA010000015">
    <property type="protein sequence ID" value="MBD2862923.1"/>
    <property type="molecule type" value="Genomic_DNA"/>
</dbReference>
<organism evidence="3 4">
    <name type="scientific">Paenibacillus oceani</name>
    <dbReference type="NCBI Taxonomy" id="2772510"/>
    <lineage>
        <taxon>Bacteria</taxon>
        <taxon>Bacillati</taxon>
        <taxon>Bacillota</taxon>
        <taxon>Bacilli</taxon>
        <taxon>Bacillales</taxon>
        <taxon>Paenibacillaceae</taxon>
        <taxon>Paenibacillus</taxon>
    </lineage>
</organism>
<dbReference type="RefSeq" id="WP_190928247.1">
    <property type="nucleotide sequence ID" value="NZ_JACXJA010000015.1"/>
</dbReference>
<protein>
    <submittedName>
        <fullName evidence="3">Uncharacterized protein</fullName>
    </submittedName>
</protein>
<keyword evidence="1" id="KW-0547">Nucleotide-binding</keyword>
<dbReference type="SUPFAM" id="SSF52540">
    <property type="entry name" value="P-loop containing nucleoside triphosphate hydrolases"/>
    <property type="match status" value="1"/>
</dbReference>